<feature type="non-terminal residue" evidence="3">
    <location>
        <position position="480"/>
    </location>
</feature>
<sequence length="480" mass="54500">NNNISELNPSEFEGLPNLQVLDLTTNLLTFDSIDDMTFAPLTKLRYLYLSKNKFTSIPMYVPSSTYYLDVQGNQITGAVPSCTFWGLPNLQLLDLHGNTLKNEGLDQGSFLGIRNLTYIYLSNNLISSVPAHLPTTLLYLYLNHNHISMIPTGIFDRHGKLRRLYIEHNLLRDSGIETNSFQGLRSLRFLSLAGNRLLFVPKNMPQSLTHLVLDDNKIDFLPPKCFQGLHKLQLLSLNNNSLPDHGIHSGSYAGLHKLTRLYLSNNSLKSVPYGLPKTLEDLNLDRNSISILDRSKLKSLENLLKLSLAWNNVTLRGIPPKIFDDLREITHLDLDGNHIESVPEYLPRKLEILKLSNNLISMIPNNADMSHMGKLQWLVLGNNRLTSRYFPHQIFSHLGELKHLDLSHNYLEEVPPNLPRSLEFLYLNNNGIETIQEDTFMGLPFLKALDLSNNYLAESRIASGSLRRLSALRSLNLSEN</sequence>
<dbReference type="SUPFAM" id="SSF52075">
    <property type="entry name" value="Outer arm dynein light chain 1"/>
    <property type="match status" value="1"/>
</dbReference>
<evidence type="ECO:0008006" key="4">
    <source>
        <dbReference type="Google" id="ProtNLM"/>
    </source>
</evidence>
<dbReference type="InterPro" id="IPR001611">
    <property type="entry name" value="Leu-rich_rpt"/>
</dbReference>
<keyword evidence="2" id="KW-0677">Repeat</keyword>
<dbReference type="InterPro" id="IPR003591">
    <property type="entry name" value="Leu-rich_rpt_typical-subtyp"/>
</dbReference>
<feature type="non-terminal residue" evidence="3">
    <location>
        <position position="1"/>
    </location>
</feature>
<keyword evidence="1" id="KW-0433">Leucine-rich repeat</keyword>
<evidence type="ECO:0000256" key="2">
    <source>
        <dbReference type="ARBA" id="ARBA00022737"/>
    </source>
</evidence>
<proteinExistence type="predicted"/>
<dbReference type="PRINTS" id="PR00019">
    <property type="entry name" value="LEURICHRPT"/>
</dbReference>
<gene>
    <name evidence="3" type="ORF">BRAFLDRAFT_215395</name>
</gene>
<dbReference type="EMBL" id="GG666538">
    <property type="protein sequence ID" value="EEN57861.1"/>
    <property type="molecule type" value="Genomic_DNA"/>
</dbReference>
<dbReference type="Gene3D" id="3.80.10.10">
    <property type="entry name" value="Ribonuclease Inhibitor"/>
    <property type="match status" value="7"/>
</dbReference>
<evidence type="ECO:0000313" key="3">
    <source>
        <dbReference type="EMBL" id="EEN57861.1"/>
    </source>
</evidence>
<dbReference type="InterPro" id="IPR050333">
    <property type="entry name" value="SLRP"/>
</dbReference>
<accession>C3YPS7</accession>
<organism>
    <name type="scientific">Branchiostoma floridae</name>
    <name type="common">Florida lancelet</name>
    <name type="synonym">Amphioxus</name>
    <dbReference type="NCBI Taxonomy" id="7739"/>
    <lineage>
        <taxon>Eukaryota</taxon>
        <taxon>Metazoa</taxon>
        <taxon>Chordata</taxon>
        <taxon>Cephalochordata</taxon>
        <taxon>Leptocardii</taxon>
        <taxon>Amphioxiformes</taxon>
        <taxon>Branchiostomatidae</taxon>
        <taxon>Branchiostoma</taxon>
    </lineage>
</organism>
<dbReference type="SMART" id="SM00364">
    <property type="entry name" value="LRR_BAC"/>
    <property type="match status" value="9"/>
</dbReference>
<dbReference type="Pfam" id="PF00560">
    <property type="entry name" value="LRR_1"/>
    <property type="match status" value="1"/>
</dbReference>
<dbReference type="eggNOG" id="KOG0619">
    <property type="taxonomic scope" value="Eukaryota"/>
</dbReference>
<reference evidence="3" key="1">
    <citation type="journal article" date="2008" name="Nature">
        <title>The amphioxus genome and the evolution of the chordate karyotype.</title>
        <authorList>
            <consortium name="US DOE Joint Genome Institute (JGI-PGF)"/>
            <person name="Putnam N.H."/>
            <person name="Butts T."/>
            <person name="Ferrier D.E.K."/>
            <person name="Furlong R.F."/>
            <person name="Hellsten U."/>
            <person name="Kawashima T."/>
            <person name="Robinson-Rechavi M."/>
            <person name="Shoguchi E."/>
            <person name="Terry A."/>
            <person name="Yu J.-K."/>
            <person name="Benito-Gutierrez E.L."/>
            <person name="Dubchak I."/>
            <person name="Garcia-Fernandez J."/>
            <person name="Gibson-Brown J.J."/>
            <person name="Grigoriev I.V."/>
            <person name="Horton A.C."/>
            <person name="de Jong P.J."/>
            <person name="Jurka J."/>
            <person name="Kapitonov V.V."/>
            <person name="Kohara Y."/>
            <person name="Kuroki Y."/>
            <person name="Lindquist E."/>
            <person name="Lucas S."/>
            <person name="Osoegawa K."/>
            <person name="Pennacchio L.A."/>
            <person name="Salamov A.A."/>
            <person name="Satou Y."/>
            <person name="Sauka-Spengler T."/>
            <person name="Schmutz J."/>
            <person name="Shin-I T."/>
            <person name="Toyoda A."/>
            <person name="Bronner-Fraser M."/>
            <person name="Fujiyama A."/>
            <person name="Holland L.Z."/>
            <person name="Holland P.W.H."/>
            <person name="Satoh N."/>
            <person name="Rokhsar D.S."/>
        </authorList>
    </citation>
    <scope>NUCLEOTIDE SEQUENCE [LARGE SCALE GENOMIC DNA]</scope>
    <source>
        <strain evidence="3">S238N-H82</strain>
        <tissue evidence="3">Testes</tissue>
    </source>
</reference>
<dbReference type="SMART" id="SM00369">
    <property type="entry name" value="LRR_TYP"/>
    <property type="match status" value="17"/>
</dbReference>
<dbReference type="SUPFAM" id="SSF52047">
    <property type="entry name" value="RNI-like"/>
    <property type="match status" value="1"/>
</dbReference>
<dbReference type="AlphaFoldDB" id="C3YPS7"/>
<dbReference type="PROSITE" id="PS51450">
    <property type="entry name" value="LRR"/>
    <property type="match status" value="4"/>
</dbReference>
<evidence type="ECO:0000256" key="1">
    <source>
        <dbReference type="ARBA" id="ARBA00022614"/>
    </source>
</evidence>
<dbReference type="PANTHER" id="PTHR45712:SF31">
    <property type="entry name" value="PODOCAN"/>
    <property type="match status" value="1"/>
</dbReference>
<dbReference type="PANTHER" id="PTHR45712">
    <property type="entry name" value="AGAP008170-PA"/>
    <property type="match status" value="1"/>
</dbReference>
<dbReference type="Pfam" id="PF13855">
    <property type="entry name" value="LRR_8"/>
    <property type="match status" value="5"/>
</dbReference>
<dbReference type="SMART" id="SM00365">
    <property type="entry name" value="LRR_SD22"/>
    <property type="match status" value="9"/>
</dbReference>
<protein>
    <recommendedName>
        <fullName evidence="4">LRRNT domain-containing protein</fullName>
    </recommendedName>
</protein>
<dbReference type="InterPro" id="IPR032675">
    <property type="entry name" value="LRR_dom_sf"/>
</dbReference>
<name>C3YPS7_BRAFL</name>
<dbReference type="InParanoid" id="C3YPS7"/>